<reference evidence="2 3" key="1">
    <citation type="submission" date="2019-01" db="EMBL/GenBank/DDBJ databases">
        <title>Sequencing the genomes of 1000 actinobacteria strains.</title>
        <authorList>
            <person name="Klenk H.-P."/>
        </authorList>
    </citation>
    <scope>NUCLEOTIDE SEQUENCE [LARGE SCALE GENOMIC DNA]</scope>
    <source>
        <strain evidence="2 3">DSM 43925</strain>
    </source>
</reference>
<evidence type="ECO:0000256" key="1">
    <source>
        <dbReference type="SAM" id="Phobius"/>
    </source>
</evidence>
<dbReference type="PANTHER" id="PTHR41386">
    <property type="entry name" value="INTEGRAL MEMBRANE PROTEIN-RELATED"/>
    <property type="match status" value="1"/>
</dbReference>
<keyword evidence="3" id="KW-1185">Reference proteome</keyword>
<sequence length="143" mass="15955">MQTDHHLGRSWRSRWERHPGVRTGSRLTLGERAADRTRLVMGSWPFVLTFLAVLVVWIIGNGRRGFDPYPYILLNLVLSCLAGLQASVLLIAARRSDQVASELAMHDYQTNRSTAAAIASLQSEVADVSAQLVRVEALMKTRL</sequence>
<dbReference type="RefSeq" id="WP_127930960.1">
    <property type="nucleotide sequence ID" value="NZ_SAUN01000001.1"/>
</dbReference>
<feature type="transmembrane region" description="Helical" evidence="1">
    <location>
        <begin position="71"/>
        <end position="93"/>
    </location>
</feature>
<proteinExistence type="predicted"/>
<name>A0A438LXT8_9ACTN</name>
<keyword evidence="1" id="KW-0812">Transmembrane</keyword>
<keyword evidence="1" id="KW-1133">Transmembrane helix</keyword>
<dbReference type="Proteomes" id="UP000284824">
    <property type="component" value="Unassembled WGS sequence"/>
</dbReference>
<dbReference type="OrthoDB" id="9795736at2"/>
<evidence type="ECO:0000313" key="3">
    <source>
        <dbReference type="Proteomes" id="UP000284824"/>
    </source>
</evidence>
<dbReference type="EMBL" id="SAUN01000001">
    <property type="protein sequence ID" value="RVX38310.1"/>
    <property type="molecule type" value="Genomic_DNA"/>
</dbReference>
<protein>
    <submittedName>
        <fullName evidence="2">Uncharacterized protein DUF1003</fullName>
    </submittedName>
</protein>
<dbReference type="InterPro" id="IPR010406">
    <property type="entry name" value="DUF1003"/>
</dbReference>
<dbReference type="AlphaFoldDB" id="A0A438LXT8"/>
<keyword evidence="1" id="KW-0472">Membrane</keyword>
<evidence type="ECO:0000313" key="2">
    <source>
        <dbReference type="EMBL" id="RVX38310.1"/>
    </source>
</evidence>
<dbReference type="Pfam" id="PF06210">
    <property type="entry name" value="DUF1003"/>
    <property type="match status" value="1"/>
</dbReference>
<dbReference type="PANTHER" id="PTHR41386:SF1">
    <property type="entry name" value="MEMBRANE PROTEIN"/>
    <property type="match status" value="1"/>
</dbReference>
<accession>A0A438LXT8</accession>
<gene>
    <name evidence="2" type="ORF">EDD27_0605</name>
</gene>
<organism evidence="2 3">
    <name type="scientific">Nonomuraea polychroma</name>
    <dbReference type="NCBI Taxonomy" id="46176"/>
    <lineage>
        <taxon>Bacteria</taxon>
        <taxon>Bacillati</taxon>
        <taxon>Actinomycetota</taxon>
        <taxon>Actinomycetes</taxon>
        <taxon>Streptosporangiales</taxon>
        <taxon>Streptosporangiaceae</taxon>
        <taxon>Nonomuraea</taxon>
    </lineage>
</organism>
<comment type="caution">
    <text evidence="2">The sequence shown here is derived from an EMBL/GenBank/DDBJ whole genome shotgun (WGS) entry which is preliminary data.</text>
</comment>
<feature type="transmembrane region" description="Helical" evidence="1">
    <location>
        <begin position="39"/>
        <end position="59"/>
    </location>
</feature>